<feature type="chain" id="PRO_5004717885" evidence="3">
    <location>
        <begin position="25"/>
        <end position="174"/>
    </location>
</feature>
<sequence length="174" mass="19140">MVMVYRTQLFFIIFFSCSVAASDANLTLTCFKPTLTTTKQQLSTSTSTQQPSSTTSTHQPTSTTQWTSSTTTLPSTTNTTNGLVVTDTAVITYGIGIGCFTGGIIVGVVCLLGIIRFRRSRKEEKNIYSTTFRNEQELHTYAEAGNTENPENRTKNAYIGPQVPHESVYENISK</sequence>
<dbReference type="KEGG" id="lgi:LOTGIDRAFT_169916"/>
<keyword evidence="2" id="KW-0812">Transmembrane</keyword>
<dbReference type="HOGENOM" id="CLU_1541857_0_0_1"/>
<keyword evidence="2" id="KW-1133">Transmembrane helix</keyword>
<evidence type="ECO:0000256" key="3">
    <source>
        <dbReference type="SAM" id="SignalP"/>
    </source>
</evidence>
<gene>
    <name evidence="4" type="ORF">LOTGIDRAFT_169916</name>
</gene>
<dbReference type="RefSeq" id="XP_009066785.1">
    <property type="nucleotide sequence ID" value="XM_009068537.1"/>
</dbReference>
<dbReference type="PROSITE" id="PS51257">
    <property type="entry name" value="PROKAR_LIPOPROTEIN"/>
    <property type="match status" value="1"/>
</dbReference>
<evidence type="ECO:0000256" key="2">
    <source>
        <dbReference type="SAM" id="Phobius"/>
    </source>
</evidence>
<dbReference type="GeneID" id="20241276"/>
<name>V3ZP17_LOTGI</name>
<keyword evidence="3" id="KW-0732">Signal</keyword>
<keyword evidence="2" id="KW-0472">Membrane</keyword>
<proteinExistence type="predicted"/>
<feature type="signal peptide" evidence="3">
    <location>
        <begin position="1"/>
        <end position="24"/>
    </location>
</feature>
<feature type="region of interest" description="Disordered" evidence="1">
    <location>
        <begin position="41"/>
        <end position="78"/>
    </location>
</feature>
<accession>V3ZP17</accession>
<keyword evidence="5" id="KW-1185">Reference proteome</keyword>
<evidence type="ECO:0000313" key="5">
    <source>
        <dbReference type="Proteomes" id="UP000030746"/>
    </source>
</evidence>
<dbReference type="CTD" id="20241276"/>
<protein>
    <submittedName>
        <fullName evidence="4">Uncharacterized protein</fullName>
    </submittedName>
</protein>
<reference evidence="4 5" key="1">
    <citation type="journal article" date="2013" name="Nature">
        <title>Insights into bilaterian evolution from three spiralian genomes.</title>
        <authorList>
            <person name="Simakov O."/>
            <person name="Marletaz F."/>
            <person name="Cho S.J."/>
            <person name="Edsinger-Gonzales E."/>
            <person name="Havlak P."/>
            <person name="Hellsten U."/>
            <person name="Kuo D.H."/>
            <person name="Larsson T."/>
            <person name="Lv J."/>
            <person name="Arendt D."/>
            <person name="Savage R."/>
            <person name="Osoegawa K."/>
            <person name="de Jong P."/>
            <person name="Grimwood J."/>
            <person name="Chapman J.A."/>
            <person name="Shapiro H."/>
            <person name="Aerts A."/>
            <person name="Otillar R.P."/>
            <person name="Terry A.Y."/>
            <person name="Boore J.L."/>
            <person name="Grigoriev I.V."/>
            <person name="Lindberg D.R."/>
            <person name="Seaver E.C."/>
            <person name="Weisblat D.A."/>
            <person name="Putnam N.H."/>
            <person name="Rokhsar D.S."/>
        </authorList>
    </citation>
    <scope>NUCLEOTIDE SEQUENCE [LARGE SCALE GENOMIC DNA]</scope>
</reference>
<feature type="transmembrane region" description="Helical" evidence="2">
    <location>
        <begin position="90"/>
        <end position="115"/>
    </location>
</feature>
<organism evidence="4 5">
    <name type="scientific">Lottia gigantea</name>
    <name type="common">Giant owl limpet</name>
    <dbReference type="NCBI Taxonomy" id="225164"/>
    <lineage>
        <taxon>Eukaryota</taxon>
        <taxon>Metazoa</taxon>
        <taxon>Spiralia</taxon>
        <taxon>Lophotrochozoa</taxon>
        <taxon>Mollusca</taxon>
        <taxon>Gastropoda</taxon>
        <taxon>Patellogastropoda</taxon>
        <taxon>Lottioidea</taxon>
        <taxon>Lottiidae</taxon>
        <taxon>Lottia</taxon>
    </lineage>
</organism>
<evidence type="ECO:0000313" key="4">
    <source>
        <dbReference type="EMBL" id="ESO82596.1"/>
    </source>
</evidence>
<dbReference type="AlphaFoldDB" id="V3ZP17"/>
<dbReference type="Proteomes" id="UP000030746">
    <property type="component" value="Unassembled WGS sequence"/>
</dbReference>
<dbReference type="EMBL" id="KB203855">
    <property type="protein sequence ID" value="ESO82596.1"/>
    <property type="molecule type" value="Genomic_DNA"/>
</dbReference>
<evidence type="ECO:0000256" key="1">
    <source>
        <dbReference type="SAM" id="MobiDB-lite"/>
    </source>
</evidence>